<dbReference type="Proteomes" id="UP000549517">
    <property type="component" value="Unassembled WGS sequence"/>
</dbReference>
<feature type="transmembrane region" description="Helical" evidence="1">
    <location>
        <begin position="104"/>
        <end position="122"/>
    </location>
</feature>
<evidence type="ECO:0000313" key="3">
    <source>
        <dbReference type="Proteomes" id="UP000549517"/>
    </source>
</evidence>
<evidence type="ECO:0000313" key="2">
    <source>
        <dbReference type="EMBL" id="NNG80246.1"/>
    </source>
</evidence>
<reference evidence="2 3" key="1">
    <citation type="submission" date="2020-05" db="EMBL/GenBank/DDBJ databases">
        <title>MicrobeNet Type strains.</title>
        <authorList>
            <person name="Nicholson A.C."/>
        </authorList>
    </citation>
    <scope>NUCLEOTIDE SEQUENCE [LARGE SCALE GENOMIC DNA]</scope>
    <source>
        <strain evidence="2 3">CCUG 46604</strain>
    </source>
</reference>
<dbReference type="RefSeq" id="WP_170275011.1">
    <property type="nucleotide sequence ID" value="NZ_BAAAKH010000008.1"/>
</dbReference>
<comment type="caution">
    <text evidence="2">The sequence shown here is derived from an EMBL/GenBank/DDBJ whole genome shotgun (WGS) entry which is preliminary data.</text>
</comment>
<gene>
    <name evidence="2" type="ORF">HLA91_12830</name>
</gene>
<dbReference type="AlphaFoldDB" id="A0A849B4X8"/>
<feature type="transmembrane region" description="Helical" evidence="1">
    <location>
        <begin position="74"/>
        <end position="98"/>
    </location>
</feature>
<dbReference type="EMBL" id="JABEMC010000012">
    <property type="protein sequence ID" value="NNG80246.1"/>
    <property type="molecule type" value="Genomic_DNA"/>
</dbReference>
<accession>A0A849B4X8</accession>
<organism evidence="2 3">
    <name type="scientific">Brevibacterium luteolum</name>
    <dbReference type="NCBI Taxonomy" id="199591"/>
    <lineage>
        <taxon>Bacteria</taxon>
        <taxon>Bacillati</taxon>
        <taxon>Actinomycetota</taxon>
        <taxon>Actinomycetes</taxon>
        <taxon>Micrococcales</taxon>
        <taxon>Brevibacteriaceae</taxon>
        <taxon>Brevibacterium</taxon>
    </lineage>
</organism>
<keyword evidence="1" id="KW-0472">Membrane</keyword>
<evidence type="ECO:0000256" key="1">
    <source>
        <dbReference type="SAM" id="Phobius"/>
    </source>
</evidence>
<keyword evidence="1" id="KW-0812">Transmembrane</keyword>
<feature type="transmembrane region" description="Helical" evidence="1">
    <location>
        <begin position="134"/>
        <end position="157"/>
    </location>
</feature>
<name>A0A849B4X8_9MICO</name>
<feature type="transmembrane region" description="Helical" evidence="1">
    <location>
        <begin position="20"/>
        <end position="37"/>
    </location>
</feature>
<protein>
    <submittedName>
        <fullName evidence="2">Uncharacterized protein</fullName>
    </submittedName>
</protein>
<keyword evidence="1" id="KW-1133">Transmembrane helix</keyword>
<sequence>MSQQVPVAEPTEALKLGHEVTLLALVTIICIPLQMMATDLGVGRIIGGLTVLGGIGVAGVVLARLLPMLKLPSVAWVSIVGIATTIPGTPWAGAVLHWVESIDFLALTPPCLAYAAMAITAREISIARTSGWKILIVGVLVLLGTYIGSVLIAELMLGVS</sequence>
<feature type="transmembrane region" description="Helical" evidence="1">
    <location>
        <begin position="43"/>
        <end position="62"/>
    </location>
</feature>
<proteinExistence type="predicted"/>